<accession>A0A7W6GW85</accession>
<gene>
    <name evidence="2" type="ORF">GGQ68_004530</name>
</gene>
<organism evidence="2 3">
    <name type="scientific">Sagittula marina</name>
    <dbReference type="NCBI Taxonomy" id="943940"/>
    <lineage>
        <taxon>Bacteria</taxon>
        <taxon>Pseudomonadati</taxon>
        <taxon>Pseudomonadota</taxon>
        <taxon>Alphaproteobacteria</taxon>
        <taxon>Rhodobacterales</taxon>
        <taxon>Roseobacteraceae</taxon>
        <taxon>Sagittula</taxon>
    </lineage>
</organism>
<evidence type="ECO:0000256" key="1">
    <source>
        <dbReference type="SAM" id="MobiDB-lite"/>
    </source>
</evidence>
<dbReference type="RefSeq" id="WP_183969800.1">
    <property type="nucleotide sequence ID" value="NZ_BAABBZ010000016.1"/>
</dbReference>
<name>A0A7W6GW85_9RHOB</name>
<proteinExistence type="predicted"/>
<evidence type="ECO:0000313" key="2">
    <source>
        <dbReference type="EMBL" id="MBB3988174.1"/>
    </source>
</evidence>
<comment type="caution">
    <text evidence="2">The sequence shown here is derived from an EMBL/GenBank/DDBJ whole genome shotgun (WGS) entry which is preliminary data.</text>
</comment>
<reference evidence="2 3" key="1">
    <citation type="submission" date="2020-08" db="EMBL/GenBank/DDBJ databases">
        <title>Genomic Encyclopedia of Type Strains, Phase IV (KMG-IV): sequencing the most valuable type-strain genomes for metagenomic binning, comparative biology and taxonomic classification.</title>
        <authorList>
            <person name="Goeker M."/>
        </authorList>
    </citation>
    <scope>NUCLEOTIDE SEQUENCE [LARGE SCALE GENOMIC DNA]</scope>
    <source>
        <strain evidence="2 3">DSM 102235</strain>
    </source>
</reference>
<feature type="compositionally biased region" description="Basic and acidic residues" evidence="1">
    <location>
        <begin position="16"/>
        <end position="38"/>
    </location>
</feature>
<sequence>MDYGKSGNPKSAKGAPKFDDGNKKLSGKDARGGKADKAELLARMKAAQDKRAAD</sequence>
<dbReference type="EMBL" id="JACIEJ010000017">
    <property type="protein sequence ID" value="MBB3988174.1"/>
    <property type="molecule type" value="Genomic_DNA"/>
</dbReference>
<evidence type="ECO:0000313" key="3">
    <source>
        <dbReference type="Proteomes" id="UP000541426"/>
    </source>
</evidence>
<dbReference type="AlphaFoldDB" id="A0A7W6GW85"/>
<keyword evidence="3" id="KW-1185">Reference proteome</keyword>
<protein>
    <submittedName>
        <fullName evidence="2">Uncharacterized protein</fullName>
    </submittedName>
</protein>
<dbReference type="Proteomes" id="UP000541426">
    <property type="component" value="Unassembled WGS sequence"/>
</dbReference>
<feature type="region of interest" description="Disordered" evidence="1">
    <location>
        <begin position="1"/>
        <end position="38"/>
    </location>
</feature>